<keyword evidence="11" id="KW-0963">Cytoplasm</keyword>
<keyword evidence="4 11" id="KW-0028">Amino-acid biosynthesis</keyword>
<comment type="cofactor">
    <cofactor evidence="11">
        <name>Mg(2+)</name>
        <dbReference type="ChEBI" id="CHEBI:18420"/>
    </cofactor>
    <text evidence="11">Binds 1 Mg(2+) ion per subunit.</text>
</comment>
<dbReference type="GO" id="GO:0008652">
    <property type="term" value="P:amino acid biosynthetic process"/>
    <property type="evidence" value="ECO:0007669"/>
    <property type="project" value="UniProtKB-KW"/>
</dbReference>
<dbReference type="AlphaFoldDB" id="A0A6A0B883"/>
<comment type="function">
    <text evidence="11">Catalyzes the specific phosphorylation of the 3-hydroxyl group of shikimic acid using ATP as a cosubstrate.</text>
</comment>
<dbReference type="EC" id="2.7.1.71" evidence="3 11"/>
<proteinExistence type="inferred from homology"/>
<gene>
    <name evidence="11 12" type="primary">aroK</name>
    <name evidence="12" type="ORF">Hs20B_04150</name>
</gene>
<comment type="pathway">
    <text evidence="1 11">Metabolic intermediate biosynthesis; chorismate biosynthesis; chorismate from D-erythrose 4-phosphate and phosphoenolpyruvate: step 5/7.</text>
</comment>
<dbReference type="InterPro" id="IPR023000">
    <property type="entry name" value="Shikimate_kinase_CS"/>
</dbReference>
<feature type="binding site" evidence="11">
    <location>
        <position position="73"/>
    </location>
    <ligand>
        <name>substrate</name>
    </ligand>
</feature>
<dbReference type="CDD" id="cd00464">
    <property type="entry name" value="SK"/>
    <property type="match status" value="1"/>
</dbReference>
<dbReference type="SUPFAM" id="SSF52540">
    <property type="entry name" value="P-loop containing nucleoside triphosphate hydrolases"/>
    <property type="match status" value="1"/>
</dbReference>
<dbReference type="GO" id="GO:0005524">
    <property type="term" value="F:ATP binding"/>
    <property type="evidence" value="ECO:0007669"/>
    <property type="project" value="UniProtKB-UniRule"/>
</dbReference>
<evidence type="ECO:0000313" key="13">
    <source>
        <dbReference type="Proteomes" id="UP000475928"/>
    </source>
</evidence>
<dbReference type="RefSeq" id="WP_172355104.1">
    <property type="nucleotide sequence ID" value="NZ_BLLH01000001.1"/>
</dbReference>
<dbReference type="PROSITE" id="PS01128">
    <property type="entry name" value="SHIKIMATE_KINASE"/>
    <property type="match status" value="1"/>
</dbReference>
<evidence type="ECO:0000256" key="2">
    <source>
        <dbReference type="ARBA" id="ARBA00006997"/>
    </source>
</evidence>
<keyword evidence="11" id="KW-0479">Metal-binding</keyword>
<dbReference type="InterPro" id="IPR031322">
    <property type="entry name" value="Shikimate/glucono_kinase"/>
</dbReference>
<reference evidence="12 13" key="1">
    <citation type="submission" date="2020-02" db="EMBL/GenBank/DDBJ databases">
        <title>Draft genome sequence of Lactococcus sp. Hs20B0-1.</title>
        <authorList>
            <person name="Noda S."/>
            <person name="Yuki M."/>
            <person name="Ohkuma M."/>
        </authorList>
    </citation>
    <scope>NUCLEOTIDE SEQUENCE [LARGE SCALE GENOMIC DNA]</scope>
    <source>
        <strain evidence="12 13">Hs20B0-1</strain>
    </source>
</reference>
<dbReference type="InterPro" id="IPR000623">
    <property type="entry name" value="Shikimate_kinase/TSH1"/>
</dbReference>
<feature type="binding site" evidence="11">
    <location>
        <begin position="10"/>
        <end position="15"/>
    </location>
    <ligand>
        <name>ATP</name>
        <dbReference type="ChEBI" id="CHEBI:30616"/>
    </ligand>
</feature>
<evidence type="ECO:0000256" key="11">
    <source>
        <dbReference type="HAMAP-Rule" id="MF_00109"/>
    </source>
</evidence>
<dbReference type="HAMAP" id="MF_00109">
    <property type="entry name" value="Shikimate_kinase"/>
    <property type="match status" value="1"/>
</dbReference>
<dbReference type="InterPro" id="IPR027417">
    <property type="entry name" value="P-loop_NTPase"/>
</dbReference>
<accession>A0A6A0B883</accession>
<keyword evidence="9 11" id="KW-0057">Aromatic amino acid biosynthesis</keyword>
<protein>
    <recommendedName>
        <fullName evidence="3 11">Shikimate kinase</fullName>
        <shortName evidence="11">SK</shortName>
        <ecNumber evidence="3 11">2.7.1.71</ecNumber>
    </recommendedName>
</protein>
<evidence type="ECO:0000256" key="1">
    <source>
        <dbReference type="ARBA" id="ARBA00004842"/>
    </source>
</evidence>
<keyword evidence="11" id="KW-0460">Magnesium</keyword>
<dbReference type="Proteomes" id="UP000475928">
    <property type="component" value="Unassembled WGS sequence"/>
</dbReference>
<feature type="binding site" evidence="11">
    <location>
        <position position="114"/>
    </location>
    <ligand>
        <name>ATP</name>
        <dbReference type="ChEBI" id="CHEBI:30616"/>
    </ligand>
</feature>
<comment type="caution">
    <text evidence="12">The sequence shown here is derived from an EMBL/GenBank/DDBJ whole genome shotgun (WGS) entry which is preliminary data.</text>
</comment>
<comment type="similarity">
    <text evidence="2 11">Belongs to the shikimate kinase family.</text>
</comment>
<dbReference type="GO" id="GO:0005829">
    <property type="term" value="C:cytosol"/>
    <property type="evidence" value="ECO:0007669"/>
    <property type="project" value="TreeGrafter"/>
</dbReference>
<evidence type="ECO:0000256" key="4">
    <source>
        <dbReference type="ARBA" id="ARBA00022605"/>
    </source>
</evidence>
<comment type="subcellular location">
    <subcellularLocation>
        <location evidence="11">Cytoplasm</location>
    </subcellularLocation>
</comment>
<feature type="binding site" evidence="11">
    <location>
        <position position="28"/>
    </location>
    <ligand>
        <name>substrate</name>
    </ligand>
</feature>
<dbReference type="GO" id="GO:0009073">
    <property type="term" value="P:aromatic amino acid family biosynthetic process"/>
    <property type="evidence" value="ECO:0007669"/>
    <property type="project" value="UniProtKB-KW"/>
</dbReference>
<evidence type="ECO:0000256" key="3">
    <source>
        <dbReference type="ARBA" id="ARBA00012154"/>
    </source>
</evidence>
<dbReference type="EMBL" id="BLLH01000001">
    <property type="protein sequence ID" value="GFH40017.1"/>
    <property type="molecule type" value="Genomic_DNA"/>
</dbReference>
<keyword evidence="8 11" id="KW-0067">ATP-binding</keyword>
<comment type="caution">
    <text evidence="11">Lacks conserved residue(s) required for the propagation of feature annotation.</text>
</comment>
<dbReference type="PANTHER" id="PTHR21087">
    <property type="entry name" value="SHIKIMATE KINASE"/>
    <property type="match status" value="1"/>
</dbReference>
<name>A0A6A0B883_9LACT</name>
<keyword evidence="5 11" id="KW-0808">Transferase</keyword>
<sequence>MTTFLIGFMGSGKSTIARQMSADFIDMDAMIVERIGMPIAAFFETQGEAAFRQIEKSVLSELVVSDKVVSTGGGIVISPVNRQILKDAVAKVIYLKSDFDSLYNRISSDTDNVRPIFVNSSRQALEAIFNTRQPLYEEVASQIIDVTDKTPSQIVQEVKEFQA</sequence>
<dbReference type="Gene3D" id="3.40.50.300">
    <property type="entry name" value="P-loop containing nucleotide triphosphate hydrolases"/>
    <property type="match status" value="1"/>
</dbReference>
<feature type="binding site" evidence="11">
    <location>
        <position position="14"/>
    </location>
    <ligand>
        <name>Mg(2+)</name>
        <dbReference type="ChEBI" id="CHEBI:18420"/>
    </ligand>
</feature>
<evidence type="ECO:0000256" key="5">
    <source>
        <dbReference type="ARBA" id="ARBA00022679"/>
    </source>
</evidence>
<keyword evidence="7 11" id="KW-0418">Kinase</keyword>
<dbReference type="UniPathway" id="UPA00053">
    <property type="reaction ID" value="UER00088"/>
</dbReference>
<evidence type="ECO:0000256" key="9">
    <source>
        <dbReference type="ARBA" id="ARBA00023141"/>
    </source>
</evidence>
<dbReference type="GO" id="GO:0009423">
    <property type="term" value="P:chorismate biosynthetic process"/>
    <property type="evidence" value="ECO:0007669"/>
    <property type="project" value="UniProtKB-UniRule"/>
</dbReference>
<dbReference type="PANTHER" id="PTHR21087:SF16">
    <property type="entry name" value="SHIKIMATE KINASE 1, CHLOROPLASTIC"/>
    <property type="match status" value="1"/>
</dbReference>
<organism evidence="12 13">
    <name type="scientific">Pseudolactococcus insecticola</name>
    <dbReference type="NCBI Taxonomy" id="2709158"/>
    <lineage>
        <taxon>Bacteria</taxon>
        <taxon>Bacillati</taxon>
        <taxon>Bacillota</taxon>
        <taxon>Bacilli</taxon>
        <taxon>Lactobacillales</taxon>
        <taxon>Streptococcaceae</taxon>
        <taxon>Pseudolactococcus</taxon>
    </lineage>
</organism>
<evidence type="ECO:0000313" key="12">
    <source>
        <dbReference type="EMBL" id="GFH40017.1"/>
    </source>
</evidence>
<dbReference type="Pfam" id="PF01202">
    <property type="entry name" value="SKI"/>
    <property type="match status" value="1"/>
</dbReference>
<keyword evidence="13" id="KW-1185">Reference proteome</keyword>
<evidence type="ECO:0000256" key="7">
    <source>
        <dbReference type="ARBA" id="ARBA00022777"/>
    </source>
</evidence>
<evidence type="ECO:0000256" key="10">
    <source>
        <dbReference type="ARBA" id="ARBA00048567"/>
    </source>
</evidence>
<comment type="subunit">
    <text evidence="11">Monomer.</text>
</comment>
<keyword evidence="6 11" id="KW-0547">Nucleotide-binding</keyword>
<dbReference type="PRINTS" id="PR01100">
    <property type="entry name" value="SHIKIMTKNASE"/>
</dbReference>
<feature type="binding site" evidence="11">
    <location>
        <position position="132"/>
    </location>
    <ligand>
        <name>substrate</name>
    </ligand>
</feature>
<comment type="catalytic activity">
    <reaction evidence="10 11">
        <text>shikimate + ATP = 3-phosphoshikimate + ADP + H(+)</text>
        <dbReference type="Rhea" id="RHEA:13121"/>
        <dbReference type="ChEBI" id="CHEBI:15378"/>
        <dbReference type="ChEBI" id="CHEBI:30616"/>
        <dbReference type="ChEBI" id="CHEBI:36208"/>
        <dbReference type="ChEBI" id="CHEBI:145989"/>
        <dbReference type="ChEBI" id="CHEBI:456216"/>
        <dbReference type="EC" id="2.7.1.71"/>
    </reaction>
</comment>
<feature type="binding site" evidence="11">
    <location>
        <position position="52"/>
    </location>
    <ligand>
        <name>substrate</name>
    </ligand>
</feature>
<dbReference type="GO" id="GO:0000287">
    <property type="term" value="F:magnesium ion binding"/>
    <property type="evidence" value="ECO:0007669"/>
    <property type="project" value="UniProtKB-UniRule"/>
</dbReference>
<evidence type="ECO:0000256" key="6">
    <source>
        <dbReference type="ARBA" id="ARBA00022741"/>
    </source>
</evidence>
<dbReference type="GO" id="GO:0004765">
    <property type="term" value="F:shikimate kinase activity"/>
    <property type="evidence" value="ECO:0007669"/>
    <property type="project" value="UniProtKB-UniRule"/>
</dbReference>
<evidence type="ECO:0000256" key="8">
    <source>
        <dbReference type="ARBA" id="ARBA00022840"/>
    </source>
</evidence>